<name>A0A382K605_9ZZZZ</name>
<dbReference type="SMART" id="SM00014">
    <property type="entry name" value="acidPPc"/>
    <property type="match status" value="1"/>
</dbReference>
<organism evidence="3">
    <name type="scientific">marine metagenome</name>
    <dbReference type="NCBI Taxonomy" id="408172"/>
    <lineage>
        <taxon>unclassified sequences</taxon>
        <taxon>metagenomes</taxon>
        <taxon>ecological metagenomes</taxon>
    </lineage>
</organism>
<evidence type="ECO:0000313" key="3">
    <source>
        <dbReference type="EMBL" id="SVC19718.1"/>
    </source>
</evidence>
<dbReference type="PANTHER" id="PTHR14969">
    <property type="entry name" value="SPHINGOSINE-1-PHOSPHATE PHOSPHOHYDROLASE"/>
    <property type="match status" value="1"/>
</dbReference>
<feature type="transmembrane region" description="Helical" evidence="1">
    <location>
        <begin position="192"/>
        <end position="210"/>
    </location>
</feature>
<dbReference type="Pfam" id="PF01569">
    <property type="entry name" value="PAP2"/>
    <property type="match status" value="1"/>
</dbReference>
<keyword evidence="1" id="KW-0472">Membrane</keyword>
<proteinExistence type="predicted"/>
<feature type="transmembrane region" description="Helical" evidence="1">
    <location>
        <begin position="58"/>
        <end position="75"/>
    </location>
</feature>
<reference evidence="3" key="1">
    <citation type="submission" date="2018-05" db="EMBL/GenBank/DDBJ databases">
        <authorList>
            <person name="Lanie J.A."/>
            <person name="Ng W.-L."/>
            <person name="Kazmierczak K.M."/>
            <person name="Andrzejewski T.M."/>
            <person name="Davidsen T.M."/>
            <person name="Wayne K.J."/>
            <person name="Tettelin H."/>
            <person name="Glass J.I."/>
            <person name="Rusch D."/>
            <person name="Podicherti R."/>
            <person name="Tsui H.-C.T."/>
            <person name="Winkler M.E."/>
        </authorList>
    </citation>
    <scope>NUCLEOTIDE SEQUENCE</scope>
</reference>
<feature type="transmembrane region" description="Helical" evidence="1">
    <location>
        <begin position="96"/>
        <end position="116"/>
    </location>
</feature>
<feature type="transmembrane region" description="Helical" evidence="1">
    <location>
        <begin position="230"/>
        <end position="250"/>
    </location>
</feature>
<dbReference type="Gene3D" id="1.20.144.10">
    <property type="entry name" value="Phosphatidic acid phosphatase type 2/haloperoxidase"/>
    <property type="match status" value="1"/>
</dbReference>
<sequence>VIKKFKIELLILVLLLVSIFVLRGVDISFYNFFNNSSKSFESIYLKDFFKQITVLGDSKWYFVSSFFVIIFCYFIKKKNYYHNHKNIIKICNNFSIFLSLSLITTGLITQLLKHIVGRPRPEYASFDGDLEFNFFNLNSEFHSFPSGHTSTIFVVALVTSFLLPKLKYFFISLAAVIAFSRIVVGAHFFTDVLAGITVSYLGVNLTKLFLDKRFPNITKKLTNLLFKNKFGLSLVVFLFLAIFLSVGSSIDIYLSRLFYFENNQFLLQSYYYITIFVRKIILLSVVIYIYILPI</sequence>
<feature type="non-terminal residue" evidence="3">
    <location>
        <position position="1"/>
    </location>
</feature>
<dbReference type="PANTHER" id="PTHR14969:SF13">
    <property type="entry name" value="AT30094P"/>
    <property type="match status" value="1"/>
</dbReference>
<feature type="non-terminal residue" evidence="3">
    <location>
        <position position="294"/>
    </location>
</feature>
<dbReference type="SUPFAM" id="SSF48317">
    <property type="entry name" value="Acid phosphatase/Vanadium-dependent haloperoxidase"/>
    <property type="match status" value="1"/>
</dbReference>
<dbReference type="InterPro" id="IPR036938">
    <property type="entry name" value="PAP2/HPO_sf"/>
</dbReference>
<gene>
    <name evidence="3" type="ORF">METZ01_LOCUS272572</name>
</gene>
<feature type="transmembrane region" description="Helical" evidence="1">
    <location>
        <begin position="144"/>
        <end position="163"/>
    </location>
</feature>
<feature type="transmembrane region" description="Helical" evidence="1">
    <location>
        <begin position="168"/>
        <end position="186"/>
    </location>
</feature>
<evidence type="ECO:0000259" key="2">
    <source>
        <dbReference type="SMART" id="SM00014"/>
    </source>
</evidence>
<protein>
    <recommendedName>
        <fullName evidence="2">Phosphatidic acid phosphatase type 2/haloperoxidase domain-containing protein</fullName>
    </recommendedName>
</protein>
<dbReference type="AlphaFoldDB" id="A0A382K605"/>
<evidence type="ECO:0000256" key="1">
    <source>
        <dbReference type="SAM" id="Phobius"/>
    </source>
</evidence>
<feature type="domain" description="Phosphatidic acid phosphatase type 2/haloperoxidase" evidence="2">
    <location>
        <begin position="94"/>
        <end position="207"/>
    </location>
</feature>
<dbReference type="EMBL" id="UINC01078542">
    <property type="protein sequence ID" value="SVC19718.1"/>
    <property type="molecule type" value="Genomic_DNA"/>
</dbReference>
<dbReference type="InterPro" id="IPR000326">
    <property type="entry name" value="PAP2/HPO"/>
</dbReference>
<feature type="transmembrane region" description="Helical" evidence="1">
    <location>
        <begin position="270"/>
        <end position="291"/>
    </location>
</feature>
<accession>A0A382K605</accession>
<keyword evidence="1" id="KW-0812">Transmembrane</keyword>
<keyword evidence="1" id="KW-1133">Transmembrane helix</keyword>